<reference evidence="2 3" key="1">
    <citation type="submission" date="2016-08" db="EMBL/GenBank/DDBJ databases">
        <title>Hymenobacter coccineus sp. nov., Hymenobacter lapidarius sp. nov. and Hymenobacter glacialis sp. nov., isolated from Antarctic soil.</title>
        <authorList>
            <person name="Sedlacek I."/>
            <person name="Kralova S."/>
            <person name="Kyrova K."/>
            <person name="Maslanova I."/>
            <person name="Stankova E."/>
            <person name="Vrbovska V."/>
            <person name="Nemec M."/>
            <person name="Bartak M."/>
            <person name="Svec P."/>
            <person name="Busse H.-J."/>
            <person name="Pantucek R."/>
        </authorList>
    </citation>
    <scope>NUCLEOTIDE SEQUENCE [LARGE SCALE GENOMIC DNA]</scope>
    <source>
        <strain evidence="2 3">CCM 8649</strain>
    </source>
</reference>
<dbReference type="NCBIfam" id="TIGR04183">
    <property type="entry name" value="Por_Secre_tail"/>
    <property type="match status" value="1"/>
</dbReference>
<organism evidence="2 3">
    <name type="scientific">Hymenobacter coccineus</name>
    <dbReference type="NCBI Taxonomy" id="1908235"/>
    <lineage>
        <taxon>Bacteria</taxon>
        <taxon>Pseudomonadati</taxon>
        <taxon>Bacteroidota</taxon>
        <taxon>Cytophagia</taxon>
        <taxon>Cytophagales</taxon>
        <taxon>Hymenobacteraceae</taxon>
        <taxon>Hymenobacter</taxon>
    </lineage>
</organism>
<dbReference type="Pfam" id="PF18962">
    <property type="entry name" value="Por_Secre_tail"/>
    <property type="match status" value="1"/>
</dbReference>
<dbReference type="InterPro" id="IPR026444">
    <property type="entry name" value="Secre_tail"/>
</dbReference>
<proteinExistence type="predicted"/>
<gene>
    <name evidence="2" type="ORF">BEN49_04790</name>
</gene>
<accession>A0A1G1TKT7</accession>
<name>A0A1G1TKT7_9BACT</name>
<feature type="domain" description="Secretion system C-terminal sorting" evidence="1">
    <location>
        <begin position="73"/>
        <end position="142"/>
    </location>
</feature>
<evidence type="ECO:0000259" key="1">
    <source>
        <dbReference type="Pfam" id="PF18962"/>
    </source>
</evidence>
<protein>
    <recommendedName>
        <fullName evidence="1">Secretion system C-terminal sorting domain-containing protein</fullName>
    </recommendedName>
</protein>
<dbReference type="AlphaFoldDB" id="A0A1G1TKT7"/>
<dbReference type="Proteomes" id="UP000177506">
    <property type="component" value="Unassembled WGS sequence"/>
</dbReference>
<evidence type="ECO:0000313" key="3">
    <source>
        <dbReference type="Proteomes" id="UP000177506"/>
    </source>
</evidence>
<comment type="caution">
    <text evidence="2">The sequence shown here is derived from an EMBL/GenBank/DDBJ whole genome shotgun (WGS) entry which is preliminary data.</text>
</comment>
<evidence type="ECO:0000313" key="2">
    <source>
        <dbReference type="EMBL" id="OGX91493.1"/>
    </source>
</evidence>
<dbReference type="EMBL" id="MDZA01000055">
    <property type="protein sequence ID" value="OGX91493.1"/>
    <property type="molecule type" value="Genomic_DNA"/>
</dbReference>
<keyword evidence="3" id="KW-1185">Reference proteome</keyword>
<sequence>MDSNGSSANGTVDQATQKVTFALYEAGPQTGITATVTATGPCGSASYTTAPATLAGVTGGKACPSAQTAQQAIYPNPATSQLNIATDGQAARVTFYDAAGTPRKTLQLREGAALNAVNVRDLPTGLYHVQVLIDGQTPIDKQVLIQP</sequence>